<feature type="coiled-coil region" evidence="7">
    <location>
        <begin position="22"/>
        <end position="67"/>
    </location>
</feature>
<dbReference type="EMBL" id="CP034855">
    <property type="protein sequence ID" value="QCI25404.1"/>
    <property type="molecule type" value="Genomic_DNA"/>
</dbReference>
<dbReference type="Gene3D" id="3.90.20.20">
    <property type="match status" value="1"/>
</dbReference>
<comment type="subcellular location">
    <subcellularLocation>
        <location evidence="4">Cytoplasm</location>
    </subcellularLocation>
</comment>
<keyword evidence="4" id="KW-0963">Cytoplasm</keyword>
<dbReference type="InterPro" id="IPR009012">
    <property type="entry name" value="GrpE_head"/>
</dbReference>
<sequence length="173" mass="19860">MDNQETIQKNHTNATALENKKIDDLKLELLQNQKKINDIELRKLANIENIKKNTEKKIKNIKKTEIERFLKKIIPIIDSLEDILILSNTLNIKDKPLIKGIELTLQSLLNILCKLGVTIEGQKNELFNPEIHTLLSTESSEKIPPNHIIFTNKKGFTFNKTLLRKAIVTISKS</sequence>
<evidence type="ECO:0000256" key="5">
    <source>
        <dbReference type="RuleBase" id="RU000639"/>
    </source>
</evidence>
<dbReference type="Gene3D" id="2.30.22.10">
    <property type="entry name" value="Head domain of nucleotide exchange factor GrpE"/>
    <property type="match status" value="1"/>
</dbReference>
<accession>A0A4D6YHB6</accession>
<dbReference type="RefSeq" id="WP_158338183.1">
    <property type="nucleotide sequence ID" value="NZ_CP034855.1"/>
</dbReference>
<comment type="similarity">
    <text evidence="1 4 6">Belongs to the GrpE family.</text>
</comment>
<dbReference type="OrthoDB" id="9789811at2"/>
<proteinExistence type="inferred from homology"/>
<organism evidence="8 9">
    <name type="scientific">Buchnera aphidicola</name>
    <name type="common">Sitobion avenae</name>
    <dbReference type="NCBI Taxonomy" id="571428"/>
    <lineage>
        <taxon>Bacteria</taxon>
        <taxon>Pseudomonadati</taxon>
        <taxon>Pseudomonadota</taxon>
        <taxon>Gammaproteobacteria</taxon>
        <taxon>Enterobacterales</taxon>
        <taxon>Erwiniaceae</taxon>
        <taxon>Buchnera</taxon>
    </lineage>
</organism>
<dbReference type="GO" id="GO:0005829">
    <property type="term" value="C:cytosol"/>
    <property type="evidence" value="ECO:0007669"/>
    <property type="project" value="TreeGrafter"/>
</dbReference>
<gene>
    <name evidence="4 8" type="primary">grpE</name>
    <name evidence="8" type="ORF">D9V77_00920</name>
</gene>
<protein>
    <recommendedName>
        <fullName evidence="4 5">Protein GrpE</fullName>
    </recommendedName>
    <alternativeName>
        <fullName evidence="4">HSP-70 cofactor</fullName>
    </alternativeName>
</protein>
<dbReference type="CDD" id="cd00446">
    <property type="entry name" value="GrpE"/>
    <property type="match status" value="1"/>
</dbReference>
<dbReference type="HAMAP" id="MF_01151">
    <property type="entry name" value="GrpE"/>
    <property type="match status" value="1"/>
</dbReference>
<comment type="subunit">
    <text evidence="4">Homodimer.</text>
</comment>
<dbReference type="PANTHER" id="PTHR21237">
    <property type="entry name" value="GRPE PROTEIN"/>
    <property type="match status" value="1"/>
</dbReference>
<evidence type="ECO:0000256" key="2">
    <source>
        <dbReference type="ARBA" id="ARBA00023016"/>
    </source>
</evidence>
<evidence type="ECO:0000256" key="4">
    <source>
        <dbReference type="HAMAP-Rule" id="MF_01151"/>
    </source>
</evidence>
<dbReference type="GO" id="GO:0051082">
    <property type="term" value="F:unfolded protein binding"/>
    <property type="evidence" value="ECO:0007669"/>
    <property type="project" value="TreeGrafter"/>
</dbReference>
<evidence type="ECO:0000256" key="7">
    <source>
        <dbReference type="SAM" id="Coils"/>
    </source>
</evidence>
<keyword evidence="3 4" id="KW-0143">Chaperone</keyword>
<dbReference type="PROSITE" id="PS01071">
    <property type="entry name" value="GRPE"/>
    <property type="match status" value="1"/>
</dbReference>
<name>A0A4D6YHB6_9GAMM</name>
<dbReference type="Pfam" id="PF01025">
    <property type="entry name" value="GrpE"/>
    <property type="match status" value="1"/>
</dbReference>
<keyword evidence="7" id="KW-0175">Coiled coil</keyword>
<dbReference type="GO" id="GO:0000774">
    <property type="term" value="F:adenyl-nucleotide exchange factor activity"/>
    <property type="evidence" value="ECO:0007669"/>
    <property type="project" value="InterPro"/>
</dbReference>
<dbReference type="PRINTS" id="PR00773">
    <property type="entry name" value="GRPEPROTEIN"/>
</dbReference>
<evidence type="ECO:0000256" key="1">
    <source>
        <dbReference type="ARBA" id="ARBA00009054"/>
    </source>
</evidence>
<dbReference type="PANTHER" id="PTHR21237:SF23">
    <property type="entry name" value="GRPE PROTEIN HOMOLOG, MITOCHONDRIAL"/>
    <property type="match status" value="1"/>
</dbReference>
<dbReference type="AlphaFoldDB" id="A0A4D6YHB6"/>
<evidence type="ECO:0000313" key="8">
    <source>
        <dbReference type="EMBL" id="QCI25404.1"/>
    </source>
</evidence>
<dbReference type="InterPro" id="IPR000740">
    <property type="entry name" value="GrpE"/>
</dbReference>
<evidence type="ECO:0000313" key="9">
    <source>
        <dbReference type="Proteomes" id="UP000298585"/>
    </source>
</evidence>
<reference evidence="8 9" key="1">
    <citation type="submission" date="2018-12" db="EMBL/GenBank/DDBJ databases">
        <authorList>
            <person name="Chong R.A."/>
        </authorList>
    </citation>
    <scope>NUCLEOTIDE SEQUENCE [LARGE SCALE GENOMIC DNA]</scope>
    <source>
        <strain evidence="8 9">Sav</strain>
    </source>
</reference>
<keyword evidence="2 4" id="KW-0346">Stress response</keyword>
<dbReference type="InterPro" id="IPR013805">
    <property type="entry name" value="GrpE_CC"/>
</dbReference>
<dbReference type="GO" id="GO:0042803">
    <property type="term" value="F:protein homodimerization activity"/>
    <property type="evidence" value="ECO:0007669"/>
    <property type="project" value="InterPro"/>
</dbReference>
<reference evidence="8 9" key="2">
    <citation type="submission" date="2019-05" db="EMBL/GenBank/DDBJ databases">
        <title>Genome evolution of the obligate endosymbiont Buchnera aphidicola.</title>
        <authorList>
            <person name="Moran N.A."/>
        </authorList>
    </citation>
    <scope>NUCLEOTIDE SEQUENCE [LARGE SCALE GENOMIC DNA]</scope>
    <source>
        <strain evidence="8 9">Sav</strain>
    </source>
</reference>
<dbReference type="GO" id="GO:0051087">
    <property type="term" value="F:protein-folding chaperone binding"/>
    <property type="evidence" value="ECO:0007669"/>
    <property type="project" value="InterPro"/>
</dbReference>
<dbReference type="SUPFAM" id="SSF51064">
    <property type="entry name" value="Head domain of nucleotide exchange factor GrpE"/>
    <property type="match status" value="1"/>
</dbReference>
<dbReference type="GO" id="GO:0006457">
    <property type="term" value="P:protein folding"/>
    <property type="evidence" value="ECO:0007669"/>
    <property type="project" value="InterPro"/>
</dbReference>
<dbReference type="SUPFAM" id="SSF58014">
    <property type="entry name" value="Coiled-coil domain of nucleotide exchange factor GrpE"/>
    <property type="match status" value="1"/>
</dbReference>
<comment type="function">
    <text evidence="4 5">Participates actively in the response to hyperosmotic and heat shock by preventing the aggregation of stress-denatured proteins, in association with DnaK and GrpE. It is the nucleotide exchange factor for DnaK and may function as a thermosensor. Unfolded proteins bind initially to DnaJ; upon interaction with the DnaJ-bound protein, DnaK hydrolyzes its bound ATP, resulting in the formation of a stable complex. GrpE releases ADP from DnaK; ATP binding to DnaK triggers the release of the substrate protein, thus completing the reaction cycle. Several rounds of ATP-dependent interactions between DnaJ, DnaK and GrpE are required for fully efficient folding.</text>
</comment>
<evidence type="ECO:0000256" key="6">
    <source>
        <dbReference type="RuleBase" id="RU004478"/>
    </source>
</evidence>
<evidence type="ECO:0000256" key="3">
    <source>
        <dbReference type="ARBA" id="ARBA00023186"/>
    </source>
</evidence>
<dbReference type="Proteomes" id="UP000298585">
    <property type="component" value="Chromosome"/>
</dbReference>